<keyword evidence="4" id="KW-1185">Reference proteome</keyword>
<gene>
    <name evidence="3" type="ORF">FPOA_00546</name>
</gene>
<proteinExistence type="inferred from homology"/>
<comment type="caution">
    <text evidence="3">The sequence shown here is derived from an EMBL/GenBank/DDBJ whole genome shotgun (WGS) entry which is preliminary data.</text>
</comment>
<evidence type="ECO:0008006" key="5">
    <source>
        <dbReference type="Google" id="ProtNLM"/>
    </source>
</evidence>
<feature type="region of interest" description="Disordered" evidence="2">
    <location>
        <begin position="49"/>
        <end position="69"/>
    </location>
</feature>
<reference evidence="3 4" key="1">
    <citation type="submission" date="2016-06" db="EMBL/GenBank/DDBJ databases">
        <title>Living apart together: crosstalk between the core and supernumerary genomes in a fungal plant pathogen.</title>
        <authorList>
            <person name="Vanheule A."/>
            <person name="Audenaert K."/>
            <person name="Warris S."/>
            <person name="Van De Geest H."/>
            <person name="Schijlen E."/>
            <person name="Hofte M."/>
            <person name="De Saeger S."/>
            <person name="Haesaert G."/>
            <person name="Waalwijk C."/>
            <person name="Van Der Lee T."/>
        </authorList>
    </citation>
    <scope>NUCLEOTIDE SEQUENCE [LARGE SCALE GENOMIC DNA]</scope>
    <source>
        <strain evidence="3 4">2516</strain>
    </source>
</reference>
<dbReference type="PANTHER" id="PTHR31283:SF5">
    <property type="entry name" value="EKC_KEOPS COMPLEX SUBUNIT LAGE3"/>
    <property type="match status" value="1"/>
</dbReference>
<name>A0A1B8B1K3_FUSPO</name>
<comment type="similarity">
    <text evidence="1">Belongs to the CTAG/PCC1 family.</text>
</comment>
<dbReference type="GO" id="GO:0070525">
    <property type="term" value="P:tRNA threonylcarbamoyladenosine metabolic process"/>
    <property type="evidence" value="ECO:0007669"/>
    <property type="project" value="TreeGrafter"/>
</dbReference>
<dbReference type="GO" id="GO:0000408">
    <property type="term" value="C:EKC/KEOPS complex"/>
    <property type="evidence" value="ECO:0007669"/>
    <property type="project" value="TreeGrafter"/>
</dbReference>
<sequence length="117" mass="12749">MTATPDAEFPCSITLNVPFPTARLATTALKAIQVDPELSPLVRRQLTVVPAPTSKSTQGSPNGQDADADARLLEVQYRATTNRMLRVAVNGFMESLKLVVEVIEQLDTDVLAQQQQQ</sequence>
<dbReference type="OMA" id="VQYRATT"/>
<feature type="compositionally biased region" description="Polar residues" evidence="2">
    <location>
        <begin position="53"/>
        <end position="63"/>
    </location>
</feature>
<dbReference type="Gene3D" id="3.30.310.50">
    <property type="entry name" value="Alpha-D-phosphohexomutase, C-terminal domain"/>
    <property type="match status" value="1"/>
</dbReference>
<protein>
    <recommendedName>
        <fullName evidence="5">Transcription factor Pcc1</fullName>
    </recommendedName>
</protein>
<evidence type="ECO:0000256" key="1">
    <source>
        <dbReference type="ARBA" id="ARBA00007073"/>
    </source>
</evidence>
<organism evidence="3 4">
    <name type="scientific">Fusarium poae</name>
    <dbReference type="NCBI Taxonomy" id="36050"/>
    <lineage>
        <taxon>Eukaryota</taxon>
        <taxon>Fungi</taxon>
        <taxon>Dikarya</taxon>
        <taxon>Ascomycota</taxon>
        <taxon>Pezizomycotina</taxon>
        <taxon>Sordariomycetes</taxon>
        <taxon>Hypocreomycetidae</taxon>
        <taxon>Hypocreales</taxon>
        <taxon>Nectriaceae</taxon>
        <taxon>Fusarium</taxon>
    </lineage>
</organism>
<evidence type="ECO:0000313" key="4">
    <source>
        <dbReference type="Proteomes" id="UP000091967"/>
    </source>
</evidence>
<dbReference type="FunFam" id="3.30.310.50:FF:000011">
    <property type="entry name" value="Transcription factor Pcc1"/>
    <property type="match status" value="1"/>
</dbReference>
<dbReference type="InterPro" id="IPR015419">
    <property type="entry name" value="CTAG/Pcc1"/>
</dbReference>
<dbReference type="EMBL" id="LYXU01000001">
    <property type="protein sequence ID" value="OBS26603.1"/>
    <property type="molecule type" value="Genomic_DNA"/>
</dbReference>
<dbReference type="Proteomes" id="UP000091967">
    <property type="component" value="Unassembled WGS sequence"/>
</dbReference>
<accession>A0A1B8B1K3</accession>
<dbReference type="AlphaFoldDB" id="A0A1B8B1K3"/>
<evidence type="ECO:0000256" key="2">
    <source>
        <dbReference type="SAM" id="MobiDB-lite"/>
    </source>
</evidence>
<evidence type="ECO:0000313" key="3">
    <source>
        <dbReference type="EMBL" id="OBS26603.1"/>
    </source>
</evidence>
<dbReference type="PANTHER" id="PTHR31283">
    <property type="entry name" value="EKC/KEOPS COMPLEX SUBUNIT PCC1 FAMILY MEMBER"/>
    <property type="match status" value="1"/>
</dbReference>
<dbReference type="Pfam" id="PF09341">
    <property type="entry name" value="Pcc1"/>
    <property type="match status" value="1"/>
</dbReference>